<evidence type="ECO:0000313" key="2">
    <source>
        <dbReference type="Proteomes" id="UP000060699"/>
    </source>
</evidence>
<sequence length="298" mass="33089">MTGNQRRAVLLGGAYALLGGRATGASPDRAPIRLGVIDLSFHRATAAVVTALLERMGHRVERHFALHEACFDLLRTGAVDMVASAWLNASHGVYRARVDEVAPTRALGLHYQPYAFWGVPDYVPSSIVSGIQDLLLPEVRARMHPVIQGIGPGAGISRFSVKAMEAYGLREAGYRFQNGSEEDCFTAFEQAVAEQQWRVVPLWQPQFLHARHKIRELKDPRQLFGGVDRAVLLAREDRLKALPEDTVQALDRMRLSNGIVSALDLAISRLGQSPDEAAAEWMREHGDRWQPWLERAGN</sequence>
<keyword evidence="2" id="KW-1185">Reference proteome</keyword>
<dbReference type="Gene3D" id="3.40.190.100">
    <property type="entry name" value="Glycine betaine-binding periplasmic protein, domain 2"/>
    <property type="match status" value="1"/>
</dbReference>
<reference evidence="1 2" key="1">
    <citation type="submission" date="2015-12" db="EMBL/GenBank/DDBJ databases">
        <title>Complete genome of Roseateles depolymerans KCTC 42856.</title>
        <authorList>
            <person name="Kim K.M."/>
        </authorList>
    </citation>
    <scope>NUCLEOTIDE SEQUENCE [LARGE SCALE GENOMIC DNA]</scope>
    <source>
        <strain evidence="1 2">KCTC 42856</strain>
    </source>
</reference>
<gene>
    <name evidence="1" type="ORF">RD2015_352</name>
</gene>
<dbReference type="PATRIC" id="fig|76731.3.peg.360"/>
<evidence type="ECO:0000313" key="1">
    <source>
        <dbReference type="EMBL" id="ALV04855.1"/>
    </source>
</evidence>
<proteinExistence type="predicted"/>
<protein>
    <submittedName>
        <fullName evidence="1">ABC-type proline/glycine betaine transport system, periplasmic component</fullName>
    </submittedName>
</protein>
<dbReference type="GO" id="GO:0043190">
    <property type="term" value="C:ATP-binding cassette (ABC) transporter complex"/>
    <property type="evidence" value="ECO:0007669"/>
    <property type="project" value="InterPro"/>
</dbReference>
<organism evidence="1 2">
    <name type="scientific">Roseateles depolymerans</name>
    <dbReference type="NCBI Taxonomy" id="76731"/>
    <lineage>
        <taxon>Bacteria</taxon>
        <taxon>Pseudomonadati</taxon>
        <taxon>Pseudomonadota</taxon>
        <taxon>Betaproteobacteria</taxon>
        <taxon>Burkholderiales</taxon>
        <taxon>Sphaerotilaceae</taxon>
        <taxon>Roseateles</taxon>
    </lineage>
</organism>
<dbReference type="OrthoDB" id="9787902at2"/>
<dbReference type="Pfam" id="PF04069">
    <property type="entry name" value="OpuAC"/>
    <property type="match status" value="1"/>
</dbReference>
<dbReference type="InterPro" id="IPR007210">
    <property type="entry name" value="ABC_Gly_betaine_transp_sub-bd"/>
</dbReference>
<dbReference type="RefSeq" id="WP_083525237.1">
    <property type="nucleotide sequence ID" value="NZ_CP013729.1"/>
</dbReference>
<dbReference type="GO" id="GO:0022857">
    <property type="term" value="F:transmembrane transporter activity"/>
    <property type="evidence" value="ECO:0007669"/>
    <property type="project" value="InterPro"/>
</dbReference>
<dbReference type="AlphaFoldDB" id="A0A0U3LJ10"/>
<dbReference type="EMBL" id="CP013729">
    <property type="protein sequence ID" value="ALV04855.1"/>
    <property type="molecule type" value="Genomic_DNA"/>
</dbReference>
<dbReference type="Proteomes" id="UP000060699">
    <property type="component" value="Chromosome"/>
</dbReference>
<dbReference type="SUPFAM" id="SSF53850">
    <property type="entry name" value="Periplasmic binding protein-like II"/>
    <property type="match status" value="1"/>
</dbReference>
<dbReference type="STRING" id="76731.RD2015_352"/>
<dbReference type="Gene3D" id="3.40.190.10">
    <property type="entry name" value="Periplasmic binding protein-like II"/>
    <property type="match status" value="1"/>
</dbReference>
<accession>A0A0U3LJ10</accession>
<dbReference type="KEGG" id="rdp:RD2015_352"/>
<name>A0A0U3LJ10_9BURK</name>